<dbReference type="Proteomes" id="UP000008825">
    <property type="component" value="Chromosome"/>
</dbReference>
<keyword evidence="3" id="KW-1185">Reference proteome</keyword>
<dbReference type="OrthoDB" id="9791241at2"/>
<proteinExistence type="predicted"/>
<reference evidence="2 3" key="2">
    <citation type="journal article" date="2010" name="BMC Genomics">
        <title>The genome of Geobacter bemidjiensis, exemplar for the subsurface clade of Geobacter species that predominate in Fe(III)-reducing subsurface environments.</title>
        <authorList>
            <person name="Aklujkar M."/>
            <person name="Young N.D."/>
            <person name="Holmes D."/>
            <person name="Chavan M."/>
            <person name="Risso C."/>
            <person name="Kiss H.E."/>
            <person name="Han C.S."/>
            <person name="Land M.L."/>
            <person name="Lovley D.R."/>
        </authorList>
    </citation>
    <scope>NUCLEOTIDE SEQUENCE [LARGE SCALE GENOMIC DNA]</scope>
    <source>
        <strain evidence="3">ATCC BAA-1014 / DSM 16622 / JCM 12645 / Bem</strain>
    </source>
</reference>
<dbReference type="KEGG" id="gbm:Gbem_1617"/>
<dbReference type="STRING" id="404380.Gbem_1617"/>
<protein>
    <recommendedName>
        <fullName evidence="1">Spore protein YkvP/CgeB glycosyl transferase-like domain-containing protein</fullName>
    </recommendedName>
</protein>
<accession>B5E8Q0</accession>
<dbReference type="AlphaFoldDB" id="B5E8Q0"/>
<evidence type="ECO:0000259" key="1">
    <source>
        <dbReference type="Pfam" id="PF13524"/>
    </source>
</evidence>
<dbReference type="Pfam" id="PF13524">
    <property type="entry name" value="Glyco_trans_1_2"/>
    <property type="match status" value="1"/>
</dbReference>
<name>B5E8Q0_CITBB</name>
<reference evidence="2 3" key="1">
    <citation type="submission" date="2008-07" db="EMBL/GenBank/DDBJ databases">
        <title>Complete sequence of Geobacter bemidjiensis BEM.</title>
        <authorList>
            <consortium name="US DOE Joint Genome Institute"/>
            <person name="Lucas S."/>
            <person name="Copeland A."/>
            <person name="Lapidus A."/>
            <person name="Glavina del Rio T."/>
            <person name="Dalin E."/>
            <person name="Tice H."/>
            <person name="Bruce D."/>
            <person name="Goodwin L."/>
            <person name="Pitluck S."/>
            <person name="Kiss H."/>
            <person name="Brettin T."/>
            <person name="Detter J.C."/>
            <person name="Han C."/>
            <person name="Kuske C.R."/>
            <person name="Schmutz J."/>
            <person name="Larimer F."/>
            <person name="Land M."/>
            <person name="Hauser L."/>
            <person name="Kyrpides N."/>
            <person name="Lykidis A."/>
            <person name="Lovley D."/>
            <person name="Richardson P."/>
        </authorList>
    </citation>
    <scope>NUCLEOTIDE SEQUENCE [LARGE SCALE GENOMIC DNA]</scope>
    <source>
        <strain evidence="3">ATCC BAA-1014 / DSM 16622 / JCM 12645 / Bem</strain>
    </source>
</reference>
<gene>
    <name evidence="2" type="ordered locus">Gbem_1617</name>
</gene>
<dbReference type="eggNOG" id="COG4641">
    <property type="taxonomic scope" value="Bacteria"/>
</dbReference>
<evidence type="ECO:0000313" key="3">
    <source>
        <dbReference type="Proteomes" id="UP000008825"/>
    </source>
</evidence>
<dbReference type="EMBL" id="CP001124">
    <property type="protein sequence ID" value="ACH38635.1"/>
    <property type="molecule type" value="Genomic_DNA"/>
</dbReference>
<sequence>MRILVAGDWHSDLHEEAVYRAFAALGHEPYRFSWHQYFKGAGTGLIGQFTGVAGRIQNRLIAGPLISRLNLDFIAAVLEVRPELIFVYRGTHISKDALKTIKEGLPGTVLVGYNNDDPFAQGHSRLLWRHFLAAVPAYDLMLAYRLHNLEDFRRAGARRVELLRSWYIPERNRPVKLTSHEAEQFSSDVVFAGHYEADGRDLLLEGIVHEEGVRFRLFGPEWQHVVKRSPVLARLAPIVPLLGDEYNKALCGAKIALCLLSKLNRDTYTRRCFEIPAAGTFMLAEHSDDLGALFREGKEAEFFRSTGELIEKIRHYLRHDAEREAVAAAGRARVVADGHDVVSRMRTLLAKI</sequence>
<dbReference type="HOGENOM" id="CLU_067339_0_0_7"/>
<evidence type="ECO:0000313" key="2">
    <source>
        <dbReference type="EMBL" id="ACH38635.1"/>
    </source>
</evidence>
<feature type="domain" description="Spore protein YkvP/CgeB glycosyl transferase-like" evidence="1">
    <location>
        <begin position="202"/>
        <end position="350"/>
    </location>
</feature>
<organism evidence="2 3">
    <name type="scientific">Citrifermentans bemidjiense (strain ATCC BAA-1014 / DSM 16622 / JCM 12645 / Bem)</name>
    <name type="common">Geobacter bemidjiensis</name>
    <dbReference type="NCBI Taxonomy" id="404380"/>
    <lineage>
        <taxon>Bacteria</taxon>
        <taxon>Pseudomonadati</taxon>
        <taxon>Thermodesulfobacteriota</taxon>
        <taxon>Desulfuromonadia</taxon>
        <taxon>Geobacterales</taxon>
        <taxon>Geobacteraceae</taxon>
        <taxon>Citrifermentans</taxon>
    </lineage>
</organism>
<dbReference type="InterPro" id="IPR055259">
    <property type="entry name" value="YkvP/CgeB_Glyco_trans-like"/>
</dbReference>
<dbReference type="RefSeq" id="WP_012530051.1">
    <property type="nucleotide sequence ID" value="NC_011146.1"/>
</dbReference>